<evidence type="ECO:0000256" key="4">
    <source>
        <dbReference type="SAM" id="MobiDB-lite"/>
    </source>
</evidence>
<proteinExistence type="predicted"/>
<name>A0A385TVJ8_PAELA</name>
<dbReference type="SUPFAM" id="SSF55383">
    <property type="entry name" value="Copper amine oxidase, domain N"/>
    <property type="match status" value="1"/>
</dbReference>
<feature type="region of interest" description="Disordered" evidence="4">
    <location>
        <begin position="938"/>
        <end position="1001"/>
    </location>
</feature>
<dbReference type="CDD" id="cd22265">
    <property type="entry name" value="UDM1_RNF168"/>
    <property type="match status" value="1"/>
</dbReference>
<feature type="region of interest" description="Disordered" evidence="4">
    <location>
        <begin position="900"/>
        <end position="924"/>
    </location>
</feature>
<dbReference type="SUPFAM" id="SSF101898">
    <property type="entry name" value="NHL repeat"/>
    <property type="match status" value="1"/>
</dbReference>
<feature type="region of interest" description="Disordered" evidence="4">
    <location>
        <begin position="776"/>
        <end position="797"/>
    </location>
</feature>
<reference evidence="8 9" key="1">
    <citation type="submission" date="2018-09" db="EMBL/GenBank/DDBJ databases">
        <title>Genome Sequence of Paenibacillus lautus Strain E7593-69, Azo Dye-Degrading Bacteria, Isolated from Commercial Tattoo Inks.</title>
        <authorList>
            <person name="Nho S.W."/>
            <person name="Kim S.-J."/>
            <person name="Kweon O."/>
            <person name="Cerniglia C.E."/>
        </authorList>
    </citation>
    <scope>NUCLEOTIDE SEQUENCE [LARGE SCALE GENOMIC DNA]</scope>
    <source>
        <strain evidence="8 9">E7593-69</strain>
    </source>
</reference>
<keyword evidence="5" id="KW-0732">Signal</keyword>
<dbReference type="Gene3D" id="3.30.457.10">
    <property type="entry name" value="Copper amine oxidase-like, N-terminal domain"/>
    <property type="match status" value="1"/>
</dbReference>
<dbReference type="InterPro" id="IPR006860">
    <property type="entry name" value="FecR"/>
</dbReference>
<evidence type="ECO:0000259" key="6">
    <source>
        <dbReference type="Pfam" id="PF04773"/>
    </source>
</evidence>
<evidence type="ECO:0000313" key="9">
    <source>
        <dbReference type="Proteomes" id="UP000266552"/>
    </source>
</evidence>
<evidence type="ECO:0000256" key="3">
    <source>
        <dbReference type="SAM" id="Coils"/>
    </source>
</evidence>
<feature type="domain" description="FecR protein" evidence="6">
    <location>
        <begin position="605"/>
        <end position="698"/>
    </location>
</feature>
<sequence>MDSIRFRKMGMMALAAVLAGSVFGGASGAKAASTAPIPSKEKFVAGSGLPLGQSTTIAGGPGHAAGLSSSLASEGLRQPGSVAWLPDGSVIVSDTENHVIRKIKDGKSSILAGASLSYKRDGGGLPIGGLLDGQGELAFFNRPSGIAVDGKGQVYIADSGNHAIRKIDQAGRVTTIAGNGRIGLKDGQAQDALFHEPQDVAVTEDGILYVADTLNHVIRRISPDGEVTTIGNPSTRTVQVRAGVIALAGDYKNGSFAEAQFNEPAGLALDGKGNLYVSDSGNHAIRYIDFGKGIVSTAAGSGPSSDGYAKDALYAVPGYLDGAASAANFNSPLGLAWSADDGLLIADSHNHAVRQLKGERVTTMAGGTRGYADGIESEVRFNAPADIGIASDSGELFIADQRNGAVRAWSGYMTPDAWQLGQGITAAYGDQVAQLGDLAIMKQGQIVVPVRTLGTLLGYRLSYDAKNKEMTLALGEDVITLQAGDPNMILDQAGKEVSRAETEVEPYIANGQMMAPLRAVAELMGKDVQWNASGKLVIIRDLAERETKPGDVSFSASNFTPRRMQIVEITGSAKIRYGGYAQVDAYKGMMLGEDDEIVTGSGTGGAKIRILDTEDVITLGNDTTLVAEQLRKVGISNVTRLNLEAGQAYYDVTDLTRSTDRFDVRTGYADNSVQGTHFIITVNPLTGLTNVVTASGKVSSSMVPRGTEGSLLPPGPVTISPTQQITLGGSQAGRPPVQFIDIEDLIRDASSEIIAQLIKNKNDIDRENEEFLEKKRQELQSGQSGTGDLNMKSPDDLSKVADNLDNLIGNIMKDALDKKKASKEEIDQLIKEVNQESGKKFDLGQVKDLDKQAGLDPAAEQVRLEAQKRKQEEVQKKQDQQQNQLDQLQERLGDMLAKFEQQKKQQDEANRKAQEEMKKKAEEQLLQSLSAEEQARFLQGKKEAEQEKGARQPTPVSPGGSGSGGSVSPPVTGPPVTEPPVTEPPVTEPPTTEPPGTDPFVKVVYSDDMSSELSARPDNYFGSIHFETKGYADDMEVQVRVTLTRDGSPVVGLPVRHGEQTVESNAEGSFTLQSVDGTGFKLSEVASSDTPLEFYADLLESGSYTEKIELIEIKEGPLTVLGESVRSIQVSPFSQFEFIGEGPFPAALDMYWGFYSKAYGLSENTRVGYELTILDDHGQPVSLGVLGFRMKPHEPGTIPTEGYEIATPDREGVYRVNAGLTAGEMDLGGNGSDILFRWQQAHVGTYTLRVQLVDESGDVPLSIGDPLEWIIDVIPTS</sequence>
<feature type="repeat" description="NHL" evidence="2">
    <location>
        <begin position="140"/>
        <end position="170"/>
    </location>
</feature>
<dbReference type="Pfam" id="PF01436">
    <property type="entry name" value="NHL"/>
    <property type="match status" value="2"/>
</dbReference>
<dbReference type="Proteomes" id="UP000266552">
    <property type="component" value="Chromosome"/>
</dbReference>
<protein>
    <submittedName>
        <fullName evidence="8">Copper amine oxidase</fullName>
    </submittedName>
</protein>
<dbReference type="KEGG" id="plw:D5F53_25970"/>
<dbReference type="AlphaFoldDB" id="A0A385TVJ8"/>
<keyword evidence="3" id="KW-0175">Coiled coil</keyword>
<gene>
    <name evidence="8" type="ORF">D5F53_25970</name>
</gene>
<dbReference type="InterPro" id="IPR012854">
    <property type="entry name" value="Cu_amine_oxidase-like_N"/>
</dbReference>
<dbReference type="PANTHER" id="PTHR13833">
    <property type="match status" value="1"/>
</dbReference>
<accession>A0A385TVJ8</accession>
<feature type="domain" description="Copper amine oxidase-like N-terminal" evidence="7">
    <location>
        <begin position="439"/>
        <end position="539"/>
    </location>
</feature>
<dbReference type="PROSITE" id="PS51125">
    <property type="entry name" value="NHL"/>
    <property type="match status" value="2"/>
</dbReference>
<dbReference type="Pfam" id="PF07833">
    <property type="entry name" value="Cu_amine_oxidN1"/>
    <property type="match status" value="1"/>
</dbReference>
<feature type="repeat" description="NHL" evidence="2">
    <location>
        <begin position="260"/>
        <end position="291"/>
    </location>
</feature>
<dbReference type="Gene3D" id="2.60.120.1440">
    <property type="match status" value="1"/>
</dbReference>
<feature type="compositionally biased region" description="Pro residues" evidence="4">
    <location>
        <begin position="971"/>
        <end position="997"/>
    </location>
</feature>
<keyword evidence="9" id="KW-1185">Reference proteome</keyword>
<evidence type="ECO:0000313" key="8">
    <source>
        <dbReference type="EMBL" id="AYB46542.1"/>
    </source>
</evidence>
<dbReference type="EMBL" id="CP032412">
    <property type="protein sequence ID" value="AYB46542.1"/>
    <property type="molecule type" value="Genomic_DNA"/>
</dbReference>
<feature type="compositionally biased region" description="Basic and acidic residues" evidence="4">
    <location>
        <begin position="900"/>
        <end position="923"/>
    </location>
</feature>
<feature type="coiled-coil region" evidence="3">
    <location>
        <begin position="812"/>
        <end position="839"/>
    </location>
</feature>
<evidence type="ECO:0000259" key="7">
    <source>
        <dbReference type="Pfam" id="PF07833"/>
    </source>
</evidence>
<dbReference type="PANTHER" id="PTHR13833:SF71">
    <property type="entry name" value="NHL DOMAIN-CONTAINING PROTEIN"/>
    <property type="match status" value="1"/>
</dbReference>
<evidence type="ECO:0000256" key="5">
    <source>
        <dbReference type="SAM" id="SignalP"/>
    </source>
</evidence>
<feature type="signal peptide" evidence="5">
    <location>
        <begin position="1"/>
        <end position="31"/>
    </location>
</feature>
<dbReference type="Pfam" id="PF04773">
    <property type="entry name" value="FecR"/>
    <property type="match status" value="1"/>
</dbReference>
<dbReference type="InterPro" id="IPR036582">
    <property type="entry name" value="Mao_N_sf"/>
</dbReference>
<keyword evidence="1" id="KW-0677">Repeat</keyword>
<dbReference type="InterPro" id="IPR011042">
    <property type="entry name" value="6-blade_b-propeller_TolB-like"/>
</dbReference>
<evidence type="ECO:0000256" key="1">
    <source>
        <dbReference type="ARBA" id="ARBA00022737"/>
    </source>
</evidence>
<dbReference type="RefSeq" id="WP_119850118.1">
    <property type="nucleotide sequence ID" value="NZ_CP032412.1"/>
</dbReference>
<organism evidence="8 9">
    <name type="scientific">Paenibacillus lautus</name>
    <name type="common">Bacillus lautus</name>
    <dbReference type="NCBI Taxonomy" id="1401"/>
    <lineage>
        <taxon>Bacteria</taxon>
        <taxon>Bacillati</taxon>
        <taxon>Bacillota</taxon>
        <taxon>Bacilli</taxon>
        <taxon>Bacillales</taxon>
        <taxon>Paenibacillaceae</taxon>
        <taxon>Paenibacillus</taxon>
    </lineage>
</organism>
<dbReference type="InterPro" id="IPR001258">
    <property type="entry name" value="NHL_repeat"/>
</dbReference>
<feature type="compositionally biased region" description="Basic and acidic residues" evidence="4">
    <location>
        <begin position="940"/>
        <end position="950"/>
    </location>
</feature>
<dbReference type="Gene3D" id="2.120.10.30">
    <property type="entry name" value="TolB, C-terminal domain"/>
    <property type="match status" value="4"/>
</dbReference>
<evidence type="ECO:0000256" key="2">
    <source>
        <dbReference type="PROSITE-ProRule" id="PRU00504"/>
    </source>
</evidence>
<feature type="chain" id="PRO_5017375466" evidence="5">
    <location>
        <begin position="32"/>
        <end position="1277"/>
    </location>
</feature>